<comment type="caution">
    <text evidence="2">The sequence shown here is derived from an EMBL/GenBank/DDBJ whole genome shotgun (WGS) entry which is preliminary data.</text>
</comment>
<feature type="compositionally biased region" description="Polar residues" evidence="1">
    <location>
        <begin position="7"/>
        <end position="22"/>
    </location>
</feature>
<evidence type="ECO:0000313" key="2">
    <source>
        <dbReference type="EMBL" id="KAL2783826.1"/>
    </source>
</evidence>
<evidence type="ECO:0000313" key="3">
    <source>
        <dbReference type="Proteomes" id="UP001610563"/>
    </source>
</evidence>
<protein>
    <submittedName>
        <fullName evidence="2">Uncharacterized protein</fullName>
    </submittedName>
</protein>
<dbReference type="EMBL" id="JBFTWV010000209">
    <property type="protein sequence ID" value="KAL2783826.1"/>
    <property type="molecule type" value="Genomic_DNA"/>
</dbReference>
<gene>
    <name evidence="2" type="ORF">BJX66DRAFT_111814</name>
</gene>
<organism evidence="2 3">
    <name type="scientific">Aspergillus keveii</name>
    <dbReference type="NCBI Taxonomy" id="714993"/>
    <lineage>
        <taxon>Eukaryota</taxon>
        <taxon>Fungi</taxon>
        <taxon>Dikarya</taxon>
        <taxon>Ascomycota</taxon>
        <taxon>Pezizomycotina</taxon>
        <taxon>Eurotiomycetes</taxon>
        <taxon>Eurotiomycetidae</taxon>
        <taxon>Eurotiales</taxon>
        <taxon>Aspergillaceae</taxon>
        <taxon>Aspergillus</taxon>
        <taxon>Aspergillus subgen. Nidulantes</taxon>
    </lineage>
</organism>
<evidence type="ECO:0000256" key="1">
    <source>
        <dbReference type="SAM" id="MobiDB-lite"/>
    </source>
</evidence>
<reference evidence="2 3" key="1">
    <citation type="submission" date="2024-07" db="EMBL/GenBank/DDBJ databases">
        <title>Section-level genome sequencing and comparative genomics of Aspergillus sections Usti and Cavernicolus.</title>
        <authorList>
            <consortium name="Lawrence Berkeley National Laboratory"/>
            <person name="Nybo J.L."/>
            <person name="Vesth T.C."/>
            <person name="Theobald S."/>
            <person name="Frisvad J.C."/>
            <person name="Larsen T.O."/>
            <person name="Kjaerboelling I."/>
            <person name="Rothschild-Mancinelli K."/>
            <person name="Lyhne E.K."/>
            <person name="Kogle M.E."/>
            <person name="Barry K."/>
            <person name="Clum A."/>
            <person name="Na H."/>
            <person name="Ledsgaard L."/>
            <person name="Lin J."/>
            <person name="Lipzen A."/>
            <person name="Kuo A."/>
            <person name="Riley R."/>
            <person name="Mondo S."/>
            <person name="Labutti K."/>
            <person name="Haridas S."/>
            <person name="Pangalinan J."/>
            <person name="Salamov A.A."/>
            <person name="Simmons B.A."/>
            <person name="Magnuson J.K."/>
            <person name="Chen J."/>
            <person name="Drula E."/>
            <person name="Henrissat B."/>
            <person name="Wiebenga A."/>
            <person name="Lubbers R.J."/>
            <person name="Gomes A.C."/>
            <person name="Makela M.R."/>
            <person name="Stajich J."/>
            <person name="Grigoriev I.V."/>
            <person name="Mortensen U.H."/>
            <person name="De Vries R.P."/>
            <person name="Baker S.E."/>
            <person name="Andersen M.R."/>
        </authorList>
    </citation>
    <scope>NUCLEOTIDE SEQUENCE [LARGE SCALE GENOMIC DNA]</scope>
    <source>
        <strain evidence="2 3">CBS 209.92</strain>
    </source>
</reference>
<feature type="compositionally biased region" description="Low complexity" evidence="1">
    <location>
        <begin position="35"/>
        <end position="45"/>
    </location>
</feature>
<feature type="region of interest" description="Disordered" evidence="1">
    <location>
        <begin position="224"/>
        <end position="244"/>
    </location>
</feature>
<dbReference type="Proteomes" id="UP001610563">
    <property type="component" value="Unassembled WGS sequence"/>
</dbReference>
<accession>A0ABR4FKQ2</accession>
<keyword evidence="3" id="KW-1185">Reference proteome</keyword>
<feature type="region of interest" description="Disordered" evidence="1">
    <location>
        <begin position="1"/>
        <end position="87"/>
    </location>
</feature>
<sequence>MPLFDIQNGSNELGSPITSQSPRLREKPGPPPPQQQTQTSETSSSASCVYLAEARDPIHSSQLLRFLPGQEHAGTPEPKPEDDKPQEERFHAFTGPTVLTGDKTQRVGKHKEDVVLAAFCQRLIEQQKDVSARRLQVRESRTALRHKRDKVSELQSKWMEQLKVFCTRRNHDDEELIRCSEQLREATVEHMNMESAYHQEEDQLEEEEYLLTLTMESFAALSSHGTSDIKPDRPGPLTQRARPHKRPELPRCIISYLKRIADERMLQESLSELESEWFNTLERQDEKYHSLEDEDSEYLRTFEEQRSDLWKDLTNAQFDVNSLRLVCIEQGYTNFDYEDISSLNTFQYDGEYVLEPKRDPLKLGPEEEFLYGFGNVAPMQSLDIPLGPDLKTSEVPPSEHNHFVPNKDQNTSQKSAEFVDKWLLNNLRISSMAIRHLQHLSIWGPLRSKGWEDDDISRHVLDRWYFDGAVLAPGSITSDYSYRAPQ</sequence>
<proteinExistence type="predicted"/>
<name>A0ABR4FKQ2_9EURO</name>
<feature type="compositionally biased region" description="Basic and acidic residues" evidence="1">
    <location>
        <begin position="78"/>
        <end position="87"/>
    </location>
</feature>